<dbReference type="SUPFAM" id="SSF54427">
    <property type="entry name" value="NTF2-like"/>
    <property type="match status" value="1"/>
</dbReference>
<proteinExistence type="predicted"/>
<dbReference type="Pfam" id="PF00905">
    <property type="entry name" value="Transpeptidase"/>
    <property type="match status" value="1"/>
</dbReference>
<dbReference type="SUPFAM" id="SSF56601">
    <property type="entry name" value="beta-lactamase/transpeptidase-like"/>
    <property type="match status" value="1"/>
</dbReference>
<comment type="caution">
    <text evidence="3">The sequence shown here is derived from an EMBL/GenBank/DDBJ whole genome shotgun (WGS) entry which is preliminary data.</text>
</comment>
<dbReference type="EMBL" id="JACHMG010000001">
    <property type="protein sequence ID" value="MBB4682817.1"/>
    <property type="molecule type" value="Genomic_DNA"/>
</dbReference>
<reference evidence="3 4" key="1">
    <citation type="submission" date="2020-08" db="EMBL/GenBank/DDBJ databases">
        <title>Sequencing the genomes of 1000 actinobacteria strains.</title>
        <authorList>
            <person name="Klenk H.-P."/>
        </authorList>
    </citation>
    <scope>NUCLEOTIDE SEQUENCE [LARGE SCALE GENOMIC DNA]</scope>
    <source>
        <strain evidence="3 4">DSM 45859</strain>
    </source>
</reference>
<dbReference type="InterPro" id="IPR007887">
    <property type="entry name" value="MecA_N"/>
</dbReference>
<dbReference type="InterPro" id="IPR012338">
    <property type="entry name" value="Beta-lactam/transpept-like"/>
</dbReference>
<organism evidence="3 4">
    <name type="scientific">Amycolatopsis jiangsuensis</name>
    <dbReference type="NCBI Taxonomy" id="1181879"/>
    <lineage>
        <taxon>Bacteria</taxon>
        <taxon>Bacillati</taxon>
        <taxon>Actinomycetota</taxon>
        <taxon>Actinomycetes</taxon>
        <taxon>Pseudonocardiales</taxon>
        <taxon>Pseudonocardiaceae</taxon>
        <taxon>Amycolatopsis</taxon>
    </lineage>
</organism>
<dbReference type="GO" id="GO:0071555">
    <property type="term" value="P:cell wall organization"/>
    <property type="evidence" value="ECO:0007669"/>
    <property type="project" value="TreeGrafter"/>
</dbReference>
<evidence type="ECO:0000313" key="4">
    <source>
        <dbReference type="Proteomes" id="UP000581769"/>
    </source>
</evidence>
<dbReference type="GO" id="GO:0046677">
    <property type="term" value="P:response to antibiotic"/>
    <property type="evidence" value="ECO:0007669"/>
    <property type="project" value="InterPro"/>
</dbReference>
<evidence type="ECO:0000313" key="3">
    <source>
        <dbReference type="EMBL" id="MBB4682817.1"/>
    </source>
</evidence>
<accession>A0A840IN64</accession>
<name>A0A840IN64_9PSEU</name>
<dbReference type="GO" id="GO:0008658">
    <property type="term" value="F:penicillin binding"/>
    <property type="evidence" value="ECO:0007669"/>
    <property type="project" value="InterPro"/>
</dbReference>
<gene>
    <name evidence="3" type="ORF">BJY18_000302</name>
</gene>
<evidence type="ECO:0000259" key="2">
    <source>
        <dbReference type="Pfam" id="PF05223"/>
    </source>
</evidence>
<feature type="domain" description="Penicillin-binding protein transpeptidase" evidence="1">
    <location>
        <begin position="264"/>
        <end position="518"/>
    </location>
</feature>
<dbReference type="PANTHER" id="PTHR30627:SF24">
    <property type="entry name" value="PENICILLIN-BINDING PROTEIN 4B"/>
    <property type="match status" value="1"/>
</dbReference>
<dbReference type="InterPro" id="IPR050515">
    <property type="entry name" value="Beta-lactam/transpept"/>
</dbReference>
<dbReference type="Pfam" id="PF05223">
    <property type="entry name" value="MecA_N"/>
    <property type="match status" value="1"/>
</dbReference>
<evidence type="ECO:0000259" key="1">
    <source>
        <dbReference type="Pfam" id="PF00905"/>
    </source>
</evidence>
<keyword evidence="4" id="KW-1185">Reference proteome</keyword>
<dbReference type="Proteomes" id="UP000581769">
    <property type="component" value="Unassembled WGS sequence"/>
</dbReference>
<dbReference type="GO" id="GO:0005886">
    <property type="term" value="C:plasma membrane"/>
    <property type="evidence" value="ECO:0007669"/>
    <property type="project" value="TreeGrafter"/>
</dbReference>
<dbReference type="GO" id="GO:0071972">
    <property type="term" value="F:peptidoglycan L,D-transpeptidase activity"/>
    <property type="evidence" value="ECO:0007669"/>
    <property type="project" value="TreeGrafter"/>
</dbReference>
<dbReference type="InterPro" id="IPR001460">
    <property type="entry name" value="PCN-bd_Tpept"/>
</dbReference>
<dbReference type="RefSeq" id="WP_184776998.1">
    <property type="nucleotide sequence ID" value="NZ_JACHMG010000001.1"/>
</dbReference>
<feature type="domain" description="NTF2-like N-terminal transpeptidase" evidence="2">
    <location>
        <begin position="48"/>
        <end position="156"/>
    </location>
</feature>
<sequence length="535" mass="53954">MSPAAKKGVLIGGALAVVAIVAAAVVVLAGGSPAPAPGRSAQAGPVDPGSAARRYLAAFAAGDADSASALTDAPQAALSAVRDVWSTLKPREVSAKLDKIGTPAGERAAASYTLTWTFGPGRVWSYPGSFDIVRGPDGWRVHWAPSVVHPKLQAGQRLVAATAASDVPAVLDRDGKPVVLSGAGGLHPADDQAFPLLRSALTSHAQSSSGDAFAVERVDSSGKNLETLFGHTGATLKPVTSSVSTAVQTAAQSAVDGYRGKAVLVALQPSSGDVLAVAQNSRVDNAASAFSGQYAPGSTFKIVTATAALEAGLVTVDSPVACPLTDRIGTRTLSNEGFGLGTTTLHRAFARSCNTTFGRLASQLPSDGLVKAAGQYGLNADFDLPGLSTELGRVDPPRSADEQVEDGIGQGTVQVSPFGAAVMAATVASGHAITPRLWADGGTTVTTPYSAPSGSVLAPLRTMMREVVTGGTATGLAHSGTVFGKTGTAQFGDGAEAHGWFVGYRGDVAFSVFLEGANDSGPAVAVGAKFVAELR</sequence>
<dbReference type="AlphaFoldDB" id="A0A840IN64"/>
<protein>
    <submittedName>
        <fullName evidence="3">Beta-lactamase class D</fullName>
    </submittedName>
</protein>
<dbReference type="PANTHER" id="PTHR30627">
    <property type="entry name" value="PEPTIDOGLYCAN D,D-TRANSPEPTIDASE"/>
    <property type="match status" value="1"/>
</dbReference>
<dbReference type="Gene3D" id="3.40.710.10">
    <property type="entry name" value="DD-peptidase/beta-lactamase superfamily"/>
    <property type="match status" value="1"/>
</dbReference>
<dbReference type="InterPro" id="IPR032710">
    <property type="entry name" value="NTF2-like_dom_sf"/>
</dbReference>